<dbReference type="Gene3D" id="2.60.40.1260">
    <property type="entry name" value="Lamin Tail domain"/>
    <property type="match status" value="1"/>
</dbReference>
<dbReference type="AlphaFoldDB" id="A0A660L4M2"/>
<protein>
    <submittedName>
        <fullName evidence="3">Putative extracellular nuclease</fullName>
    </submittedName>
</protein>
<dbReference type="InterPro" id="IPR036415">
    <property type="entry name" value="Lamin_tail_dom_sf"/>
</dbReference>
<keyword evidence="1" id="KW-0732">Signal</keyword>
<gene>
    <name evidence="3" type="ORF">C8N24_4513</name>
</gene>
<dbReference type="PANTHER" id="PTHR42834">
    <property type="entry name" value="ENDONUCLEASE/EXONUCLEASE/PHOSPHATASE FAMILY PROTEIN (AFU_ORTHOLOGUE AFUA_3G09210)"/>
    <property type="match status" value="1"/>
</dbReference>
<feature type="signal peptide" evidence="1">
    <location>
        <begin position="1"/>
        <end position="25"/>
    </location>
</feature>
<dbReference type="GO" id="GO:0003824">
    <property type="term" value="F:catalytic activity"/>
    <property type="evidence" value="ECO:0007669"/>
    <property type="project" value="InterPro"/>
</dbReference>
<dbReference type="Proteomes" id="UP000278962">
    <property type="component" value="Unassembled WGS sequence"/>
</dbReference>
<reference evidence="3 4" key="1">
    <citation type="submission" date="2018-10" db="EMBL/GenBank/DDBJ databases">
        <title>Genomic Encyclopedia of Archaeal and Bacterial Type Strains, Phase II (KMG-II): from individual species to whole genera.</title>
        <authorList>
            <person name="Goeker M."/>
        </authorList>
    </citation>
    <scope>NUCLEOTIDE SEQUENCE [LARGE SCALE GENOMIC DNA]</scope>
    <source>
        <strain evidence="3 4">DSM 14954</strain>
    </source>
</reference>
<proteinExistence type="predicted"/>
<evidence type="ECO:0000313" key="4">
    <source>
        <dbReference type="Proteomes" id="UP000278962"/>
    </source>
</evidence>
<dbReference type="Gene3D" id="3.60.10.10">
    <property type="entry name" value="Endonuclease/exonuclease/phosphatase"/>
    <property type="match status" value="1"/>
</dbReference>
<comment type="caution">
    <text evidence="3">The sequence shown here is derived from an EMBL/GenBank/DDBJ whole genome shotgun (WGS) entry which is preliminary data.</text>
</comment>
<dbReference type="InterPro" id="IPR001322">
    <property type="entry name" value="Lamin_tail_dom"/>
</dbReference>
<dbReference type="PROSITE" id="PS51841">
    <property type="entry name" value="LTD"/>
    <property type="match status" value="1"/>
</dbReference>
<sequence length="923" mass="96450">MKPRLLSILGAALAAAAVAAPAAQAASTTVVIQGVAFRGPTGGNDEYIQIKNISASPQNIGGWEVFGSTATGTSPQSRAKVPAGVTLPAGKSYLFTNVQTGGTGGSYSGSVPGDQTYTSGINDAAGIQLRDGAGTVIDSVGHVAHPWREGTGLNFPTVNGPDAFIRKAAPDTDDNASDFTGPQAFAPESCGAACVGTDPEPGEGCRAVPAVTPITSIQTLGAQSACNGTRVRIKGIVTGIDNLYGSNYENIYKGDSGIWIQEATRSETATTSSAIFVAGIRRAVTNPEDVIGREVVIEGRAGAKFGQVEVVPDGVGFTTDRDAKEVDLNSVAVSVSADKQPLPAPVVLDQTKAEEQDPINRPYYRALQGMRVTLPVGIATGGGTTKFRDVFVEPGTDATRLFRKNDAAAVTTPWSDAPAELGISPDGGAGNPADPRLPWRSTTQVDLDLFDVVKGVTGPLSYSFSYFKIVPQLAGAPAPTIERGPINAAYPPAVPAPAESSLRVASFNVENLFPVGESNDGHTITQAEYDERVRTISLAVKNFLKEPDVIAVQEVAVINGKNALTGLAAKLGNYTGYIAPNNDGRGIATGFLVKNGTTATNGRVIGRDVPGPWANAGVCDLYPGKLFDRAPYALELKKGDISFTALSNHFASQSHQNQCRIDEAKWVRDTAAEMQQQGQNVLVAGDLNDFEFSSALSTLAGGNVLTNLWTKAPLGQAYSYKFNGHLQTLDHIFVTSGLESRVTDFRYVHFDNDYYERPEGDGTGISDHDPPVVTFGLREGASVSQPSTLNGSVPATLALTIGNASFGTFTPGDARDYTTTLDATVTSTGEDATLSVSDGSSTAPGRLVNGSRALRSPVQINADGGAFAPLRTDNGALTLASWTEPISTRKVTLGFKQSIAGDEGLRTGSYAKTLTFTLSTTAP</sequence>
<evidence type="ECO:0000259" key="2">
    <source>
        <dbReference type="PROSITE" id="PS51841"/>
    </source>
</evidence>
<dbReference type="RefSeq" id="WP_170179318.1">
    <property type="nucleotide sequence ID" value="NZ_RBIL01000002.1"/>
</dbReference>
<dbReference type="InterPro" id="IPR036691">
    <property type="entry name" value="Endo/exonu/phosph_ase_sf"/>
</dbReference>
<dbReference type="SUPFAM" id="SSF56219">
    <property type="entry name" value="DNase I-like"/>
    <property type="match status" value="1"/>
</dbReference>
<evidence type="ECO:0000313" key="3">
    <source>
        <dbReference type="EMBL" id="RKQ86500.1"/>
    </source>
</evidence>
<feature type="chain" id="PRO_5024853736" evidence="1">
    <location>
        <begin position="26"/>
        <end position="923"/>
    </location>
</feature>
<dbReference type="EMBL" id="RBIL01000002">
    <property type="protein sequence ID" value="RKQ86500.1"/>
    <property type="molecule type" value="Genomic_DNA"/>
</dbReference>
<accession>A0A660L4M2</accession>
<keyword evidence="4" id="KW-1185">Reference proteome</keyword>
<organism evidence="3 4">
    <name type="scientific">Solirubrobacter pauli</name>
    <dbReference type="NCBI Taxonomy" id="166793"/>
    <lineage>
        <taxon>Bacteria</taxon>
        <taxon>Bacillati</taxon>
        <taxon>Actinomycetota</taxon>
        <taxon>Thermoleophilia</taxon>
        <taxon>Solirubrobacterales</taxon>
        <taxon>Solirubrobacteraceae</taxon>
        <taxon>Solirubrobacter</taxon>
    </lineage>
</organism>
<feature type="domain" description="LTD" evidence="2">
    <location>
        <begin position="20"/>
        <end position="144"/>
    </location>
</feature>
<dbReference type="SUPFAM" id="SSF74853">
    <property type="entry name" value="Lamin A/C globular tail domain"/>
    <property type="match status" value="1"/>
</dbReference>
<dbReference type="InterPro" id="IPR005135">
    <property type="entry name" value="Endo/exonuclease/phosphatase"/>
</dbReference>
<evidence type="ECO:0000256" key="1">
    <source>
        <dbReference type="SAM" id="SignalP"/>
    </source>
</evidence>
<dbReference type="Pfam" id="PF03372">
    <property type="entry name" value="Exo_endo_phos"/>
    <property type="match status" value="1"/>
</dbReference>
<dbReference type="Pfam" id="PF00932">
    <property type="entry name" value="LTD"/>
    <property type="match status" value="1"/>
</dbReference>
<dbReference type="PANTHER" id="PTHR42834:SF1">
    <property type="entry name" value="ENDONUCLEASE_EXONUCLEASE_PHOSPHATASE FAMILY PROTEIN (AFU_ORTHOLOGUE AFUA_3G09210)"/>
    <property type="match status" value="1"/>
</dbReference>
<name>A0A660L4M2_9ACTN</name>